<evidence type="ECO:0000259" key="1">
    <source>
        <dbReference type="Pfam" id="PF12146"/>
    </source>
</evidence>
<sequence>MNPNDRGEAPMAPIRQEFELQNPLGLTIRGKVIRPAAAEPHPATVFIIHGYKGFIDWGFFPTLFDSLAGAGLRVVAFNMSGSGIAPDWETCSETALFEQNTYSQELLDIQTVVRSFTRESNGWPFPLAGPTALLGHSRGGGIALLASANVPRLQTIVTWASICRVDRWDAQAHMKWREQGYLEVVNSRTDQKFRLTTDLLNDVEQNSGRLELETALRGLTIPVLLLHGEKDDAVGVDECRKLFAWKSAHSGQEVPEEQAMPPALANLPVPPETDLRWGAEGSLQALVKWAGHTFDAEHPLPDPPPERLLSVIELTTAWLRWHLLDSKKGLS</sequence>
<feature type="domain" description="Serine aminopeptidase S33" evidence="1">
    <location>
        <begin position="41"/>
        <end position="177"/>
    </location>
</feature>
<accession>A0A948W724</accession>
<dbReference type="GO" id="GO:0016787">
    <property type="term" value="F:hydrolase activity"/>
    <property type="evidence" value="ECO:0007669"/>
    <property type="project" value="UniProtKB-KW"/>
</dbReference>
<evidence type="ECO:0000313" key="3">
    <source>
        <dbReference type="Proteomes" id="UP000777784"/>
    </source>
</evidence>
<dbReference type="InterPro" id="IPR029058">
    <property type="entry name" value="AB_hydrolase_fold"/>
</dbReference>
<dbReference type="InterPro" id="IPR022742">
    <property type="entry name" value="Hydrolase_4"/>
</dbReference>
<reference evidence="2" key="1">
    <citation type="submission" date="2021-05" db="EMBL/GenBank/DDBJ databases">
        <title>Energy efficiency and biological interactions define the core microbiome of deep oligotrophic groundwater.</title>
        <authorList>
            <person name="Mehrshad M."/>
            <person name="Lopez-Fernandez M."/>
            <person name="Bell E."/>
            <person name="Bernier-Latmani R."/>
            <person name="Bertilsson S."/>
            <person name="Dopson M."/>
        </authorList>
    </citation>
    <scope>NUCLEOTIDE SEQUENCE</scope>
    <source>
        <strain evidence="2">Modern_marine.mb.64</strain>
    </source>
</reference>
<name>A0A948W724_UNCEI</name>
<dbReference type="Gene3D" id="3.40.50.1820">
    <property type="entry name" value="alpha/beta hydrolase"/>
    <property type="match status" value="1"/>
</dbReference>
<keyword evidence="2" id="KW-0378">Hydrolase</keyword>
<dbReference type="AlphaFoldDB" id="A0A948W724"/>
<proteinExistence type="predicted"/>
<protein>
    <submittedName>
        <fullName evidence="2">Alpha/beta fold hydrolase</fullName>
    </submittedName>
</protein>
<gene>
    <name evidence="2" type="ORF">KJ970_14555</name>
</gene>
<dbReference type="EMBL" id="JAHJDP010000085">
    <property type="protein sequence ID" value="MBU2692139.1"/>
    <property type="molecule type" value="Genomic_DNA"/>
</dbReference>
<organism evidence="2 3">
    <name type="scientific">Eiseniibacteriota bacterium</name>
    <dbReference type="NCBI Taxonomy" id="2212470"/>
    <lineage>
        <taxon>Bacteria</taxon>
        <taxon>Candidatus Eiseniibacteriota</taxon>
    </lineage>
</organism>
<dbReference type="SUPFAM" id="SSF53474">
    <property type="entry name" value="alpha/beta-Hydrolases"/>
    <property type="match status" value="1"/>
</dbReference>
<dbReference type="Proteomes" id="UP000777784">
    <property type="component" value="Unassembled WGS sequence"/>
</dbReference>
<comment type="caution">
    <text evidence="2">The sequence shown here is derived from an EMBL/GenBank/DDBJ whole genome shotgun (WGS) entry which is preliminary data.</text>
</comment>
<dbReference type="Pfam" id="PF12146">
    <property type="entry name" value="Hydrolase_4"/>
    <property type="match status" value="1"/>
</dbReference>
<evidence type="ECO:0000313" key="2">
    <source>
        <dbReference type="EMBL" id="MBU2692139.1"/>
    </source>
</evidence>